<sequence>MISVISHAAPTDWIIDPMFDARLAIQMARKAGYRNGARGEEGEDCVAFTSLRLIAAPTGRKAACGAVRPGGKYSYSPHWRAWARLVTWAATERFACVAPRRGAGAARMRKWHPWKSSPA</sequence>
<comment type="caution">
    <text evidence="1">The sequence shown here is derived from an EMBL/GenBank/DDBJ whole genome shotgun (WGS) entry which is preliminary data.</text>
</comment>
<keyword evidence="2" id="KW-1185">Reference proteome</keyword>
<evidence type="ECO:0000313" key="2">
    <source>
        <dbReference type="Proteomes" id="UP001500738"/>
    </source>
</evidence>
<dbReference type="EMBL" id="BAAAFE010000005">
    <property type="protein sequence ID" value="GAA0863238.1"/>
    <property type="molecule type" value="Genomic_DNA"/>
</dbReference>
<name>A0ABP3XC39_9SPHN</name>
<gene>
    <name evidence="1" type="ORF">GCM10009115_13130</name>
</gene>
<proteinExistence type="predicted"/>
<dbReference type="Proteomes" id="UP001500738">
    <property type="component" value="Unassembled WGS sequence"/>
</dbReference>
<accession>A0ABP3XC39</accession>
<protein>
    <submittedName>
        <fullName evidence="1">Uncharacterized protein</fullName>
    </submittedName>
</protein>
<evidence type="ECO:0000313" key="1">
    <source>
        <dbReference type="EMBL" id="GAA0863238.1"/>
    </source>
</evidence>
<reference evidence="2" key="1">
    <citation type="journal article" date="2019" name="Int. J. Syst. Evol. Microbiol.">
        <title>The Global Catalogue of Microorganisms (GCM) 10K type strain sequencing project: providing services to taxonomists for standard genome sequencing and annotation.</title>
        <authorList>
            <consortium name="The Broad Institute Genomics Platform"/>
            <consortium name="The Broad Institute Genome Sequencing Center for Infectious Disease"/>
            <person name="Wu L."/>
            <person name="Ma J."/>
        </authorList>
    </citation>
    <scope>NUCLEOTIDE SEQUENCE [LARGE SCALE GENOMIC DNA]</scope>
    <source>
        <strain evidence="2">JCM 15910</strain>
    </source>
</reference>
<organism evidence="1 2">
    <name type="scientific">Sphingopyxis soli</name>
    <dbReference type="NCBI Taxonomy" id="592051"/>
    <lineage>
        <taxon>Bacteria</taxon>
        <taxon>Pseudomonadati</taxon>
        <taxon>Pseudomonadota</taxon>
        <taxon>Alphaproteobacteria</taxon>
        <taxon>Sphingomonadales</taxon>
        <taxon>Sphingomonadaceae</taxon>
        <taxon>Sphingopyxis</taxon>
    </lineage>
</organism>